<dbReference type="AlphaFoldDB" id="A0A656G5E4"/>
<protein>
    <submittedName>
        <fullName evidence="1">Uncharacterized protein</fullName>
    </submittedName>
</protein>
<evidence type="ECO:0000313" key="1">
    <source>
        <dbReference type="EMBL" id="EGH20992.1"/>
    </source>
</evidence>
<evidence type="ECO:0000313" key="2">
    <source>
        <dbReference type="Proteomes" id="UP000003465"/>
    </source>
</evidence>
<gene>
    <name evidence="1" type="ORF">PSYMO_05595</name>
</gene>
<proteinExistence type="predicted"/>
<name>A0A656G5E4_PSEA0</name>
<dbReference type="EMBL" id="AEAG01000225">
    <property type="protein sequence ID" value="EGH20992.1"/>
    <property type="molecule type" value="Genomic_DNA"/>
</dbReference>
<sequence length="147" mass="16362">MPAYDGETMTNNKTNDVRVSRELMERIVKDQCVSISILDQLRALLAQPADQQGEPIALSEDVREYLQEGIENATGCEDSDVDYDFAEELAMLLGPLYRHAQPARAKVALPERMKARPFQTVDRGSPSYVSAWNACLDEVAKLNSGQT</sequence>
<comment type="caution">
    <text evidence="1">The sequence shown here is derived from an EMBL/GenBank/DDBJ whole genome shotgun (WGS) entry which is preliminary data.</text>
</comment>
<dbReference type="Proteomes" id="UP000003465">
    <property type="component" value="Unassembled WGS sequence"/>
</dbReference>
<organism evidence="1 2">
    <name type="scientific">Pseudomonas amygdali pv. mori str. 301020</name>
    <dbReference type="NCBI Taxonomy" id="629261"/>
    <lineage>
        <taxon>Bacteria</taxon>
        <taxon>Pseudomonadati</taxon>
        <taxon>Pseudomonadota</taxon>
        <taxon>Gammaproteobacteria</taxon>
        <taxon>Pseudomonadales</taxon>
        <taxon>Pseudomonadaceae</taxon>
        <taxon>Pseudomonas</taxon>
        <taxon>Pseudomonas amygdali</taxon>
    </lineage>
</organism>
<reference evidence="1 2" key="1">
    <citation type="journal article" date="2011" name="PLoS Pathog.">
        <title>Dynamic evolution of pathogenicity revealed by sequencing and comparative genomics of 19 Pseudomonas syringae isolates.</title>
        <authorList>
            <person name="Baltrus D.A."/>
            <person name="Nishimura M.T."/>
            <person name="Romanchuk A."/>
            <person name="Chang J.H."/>
            <person name="Mukhtar M.S."/>
            <person name="Cherkis K."/>
            <person name="Roach J."/>
            <person name="Grant S.R."/>
            <person name="Jones C.D."/>
            <person name="Dangl J.L."/>
        </authorList>
    </citation>
    <scope>NUCLEOTIDE SEQUENCE [LARGE SCALE GENOMIC DNA]</scope>
    <source>
        <strain evidence="1 2">301020</strain>
    </source>
</reference>
<accession>A0A656G5E4</accession>